<dbReference type="Proteomes" id="UP001146351">
    <property type="component" value="Unassembled WGS sequence"/>
</dbReference>
<name>A0A9W9HSJ8_9EURO</name>
<reference evidence="1" key="2">
    <citation type="journal article" date="2023" name="IMA Fungus">
        <title>Comparative genomic study of the Penicillium genus elucidates a diverse pangenome and 15 lateral gene transfer events.</title>
        <authorList>
            <person name="Petersen C."/>
            <person name="Sorensen T."/>
            <person name="Nielsen M.R."/>
            <person name="Sondergaard T.E."/>
            <person name="Sorensen J.L."/>
            <person name="Fitzpatrick D.A."/>
            <person name="Frisvad J.C."/>
            <person name="Nielsen K.L."/>
        </authorList>
    </citation>
    <scope>NUCLEOTIDE SEQUENCE</scope>
    <source>
        <strain evidence="1">IBT 21917</strain>
    </source>
</reference>
<accession>A0A9W9HSJ8</accession>
<organism evidence="1 2">
    <name type="scientific">Penicillium capsulatum</name>
    <dbReference type="NCBI Taxonomy" id="69766"/>
    <lineage>
        <taxon>Eukaryota</taxon>
        <taxon>Fungi</taxon>
        <taxon>Dikarya</taxon>
        <taxon>Ascomycota</taxon>
        <taxon>Pezizomycotina</taxon>
        <taxon>Eurotiomycetes</taxon>
        <taxon>Eurotiomycetidae</taxon>
        <taxon>Eurotiales</taxon>
        <taxon>Aspergillaceae</taxon>
        <taxon>Penicillium</taxon>
    </lineage>
</organism>
<dbReference type="AlphaFoldDB" id="A0A9W9HSJ8"/>
<keyword evidence="2" id="KW-1185">Reference proteome</keyword>
<protein>
    <recommendedName>
        <fullName evidence="3">F-box domain-containing protein</fullName>
    </recommendedName>
</protein>
<gene>
    <name evidence="1" type="ORF">N7492_008750</name>
</gene>
<proteinExistence type="predicted"/>
<evidence type="ECO:0000313" key="1">
    <source>
        <dbReference type="EMBL" id="KAJ5155947.1"/>
    </source>
</evidence>
<dbReference type="CDD" id="cd09917">
    <property type="entry name" value="F-box_SF"/>
    <property type="match status" value="1"/>
</dbReference>
<dbReference type="InterPro" id="IPR036047">
    <property type="entry name" value="F-box-like_dom_sf"/>
</dbReference>
<sequence>MTSTSKFQLSVQKVRAAISWGRKGGPRDRSQRGIPGSSSTLGLEVANLSPTSPWGLPVEIQIQIFAHCRTADFLPLKLVCKSFSALLVAHEYEIVRQYLRQRRHGTLPSPIDSERTYTRNPEDDVVLLSDLFPPSKSARGGHLYTFRYLWGLRQRQKQCSRLCYYLADRVMDRFVQTEPIFMRSSFPSKKAERTALVKRGKASLWFHLAPLMYYALYFLESYISSRREHTNMLVREYEAGRLSVPISPEVRQRMYRDLQARILRDPPFNNTATLVATHHCMHLLVSYIRYTMAPEVEPDDSWISSLLAVSPFGRIVEFFSAEIGDGGNQRMQRKDFMYNFYHDMTTHKRDHMNSVLFGRTSDENVHSSVRDLWFDVAKAELISRQAIPHDVENVWCWNGIPILFGCGDCHRTAGWQA</sequence>
<comment type="caution">
    <text evidence="1">The sequence shown here is derived from an EMBL/GenBank/DDBJ whole genome shotgun (WGS) entry which is preliminary data.</text>
</comment>
<evidence type="ECO:0008006" key="3">
    <source>
        <dbReference type="Google" id="ProtNLM"/>
    </source>
</evidence>
<dbReference type="SUPFAM" id="SSF81383">
    <property type="entry name" value="F-box domain"/>
    <property type="match status" value="1"/>
</dbReference>
<evidence type="ECO:0000313" key="2">
    <source>
        <dbReference type="Proteomes" id="UP001146351"/>
    </source>
</evidence>
<reference evidence="1" key="1">
    <citation type="submission" date="2022-11" db="EMBL/GenBank/DDBJ databases">
        <authorList>
            <person name="Petersen C."/>
        </authorList>
    </citation>
    <scope>NUCLEOTIDE SEQUENCE</scope>
    <source>
        <strain evidence="1">IBT 21917</strain>
    </source>
</reference>
<dbReference type="EMBL" id="JAPQKO010000006">
    <property type="protein sequence ID" value="KAJ5155947.1"/>
    <property type="molecule type" value="Genomic_DNA"/>
</dbReference>
<dbReference type="OrthoDB" id="8864979at2759"/>